<keyword evidence="3" id="KW-1185">Reference proteome</keyword>
<protein>
    <recommendedName>
        <fullName evidence="1">Protein kinase domain-containing protein</fullName>
    </recommendedName>
</protein>
<dbReference type="OrthoDB" id="4062651at2759"/>
<evidence type="ECO:0000259" key="1">
    <source>
        <dbReference type="PROSITE" id="PS50011"/>
    </source>
</evidence>
<reference evidence="2" key="1">
    <citation type="journal article" date="2020" name="Stud. Mycol.">
        <title>101 Dothideomycetes genomes: a test case for predicting lifestyles and emergence of pathogens.</title>
        <authorList>
            <person name="Haridas S."/>
            <person name="Albert R."/>
            <person name="Binder M."/>
            <person name="Bloem J."/>
            <person name="Labutti K."/>
            <person name="Salamov A."/>
            <person name="Andreopoulos B."/>
            <person name="Baker S."/>
            <person name="Barry K."/>
            <person name="Bills G."/>
            <person name="Bluhm B."/>
            <person name="Cannon C."/>
            <person name="Castanera R."/>
            <person name="Culley D."/>
            <person name="Daum C."/>
            <person name="Ezra D."/>
            <person name="Gonzalez J."/>
            <person name="Henrissat B."/>
            <person name="Kuo A."/>
            <person name="Liang C."/>
            <person name="Lipzen A."/>
            <person name="Lutzoni F."/>
            <person name="Magnuson J."/>
            <person name="Mondo S."/>
            <person name="Nolan M."/>
            <person name="Ohm R."/>
            <person name="Pangilinan J."/>
            <person name="Park H.-J."/>
            <person name="Ramirez L."/>
            <person name="Alfaro M."/>
            <person name="Sun H."/>
            <person name="Tritt A."/>
            <person name="Yoshinaga Y."/>
            <person name="Zwiers L.-H."/>
            <person name="Turgeon B."/>
            <person name="Goodwin S."/>
            <person name="Spatafora J."/>
            <person name="Crous P."/>
            <person name="Grigoriev I."/>
        </authorList>
    </citation>
    <scope>NUCLEOTIDE SEQUENCE</scope>
    <source>
        <strain evidence="2">CBS 207.26</strain>
    </source>
</reference>
<feature type="domain" description="Protein kinase" evidence="1">
    <location>
        <begin position="178"/>
        <end position="524"/>
    </location>
</feature>
<sequence>MDLDPTTSAHYGSPTAVFQNIDSLLDATGPWSIAHHENFRVDTTHTPWHLSQCNPATRINSLNPLLNTIWTIDGSQGAGRRFYAWPSGLQPLVAPLRVDVWIPEPAAWPPHLRPILQANANVHTRGTASANLGIARHVMRALEHWSNGITDFDSYYRALPFGSRIVVKHIASRIEEINIEVEENGNGVKLTSFTTLQSNVNLPNGRTLPVCKDVNDFEHLKAFSETVSLVRLRNPQPAAVQEEYIMKASVEFASRIYHELKVLLSLPEYPHIIKPPVFLVTCGHENYASDPVVGFVLEYHAEGSLRSALAIEHGWEPHHWHDRILWAKQIVSALMFLNKNTKTCYGEVKTENLVLSKNPSGRRDIVMIDFESHGAGDIWTAPEMGYLENLRSIVRGSEIPPSTTKGKYTALWQSLMHSVHQDGSSSTQFDDFLVNDIEKENYSILDLETVQVFRLGLVLYCIFEGVGWPKIRISSSWTHESTTQFPQFIRTPSPLRKLILRCTAGAREHNPDSPSLVRRGNMVYPKSMTGLNGERRGKGEDVIQVSRELWLSELEGMERFFEAKERYENDSATESDLEYLSYLRRPKLQEILDEL</sequence>
<dbReference type="InterPro" id="IPR000719">
    <property type="entry name" value="Prot_kinase_dom"/>
</dbReference>
<dbReference type="PROSITE" id="PS50011">
    <property type="entry name" value="PROTEIN_KINASE_DOM"/>
    <property type="match status" value="1"/>
</dbReference>
<dbReference type="GO" id="GO:0004672">
    <property type="term" value="F:protein kinase activity"/>
    <property type="evidence" value="ECO:0007669"/>
    <property type="project" value="InterPro"/>
</dbReference>
<feature type="non-terminal residue" evidence="2">
    <location>
        <position position="595"/>
    </location>
</feature>
<dbReference type="AlphaFoldDB" id="A0A6A6E1Y2"/>
<evidence type="ECO:0000313" key="2">
    <source>
        <dbReference type="EMBL" id="KAF2185794.1"/>
    </source>
</evidence>
<dbReference type="EMBL" id="ML994632">
    <property type="protein sequence ID" value="KAF2185794.1"/>
    <property type="molecule type" value="Genomic_DNA"/>
</dbReference>
<gene>
    <name evidence="2" type="ORF">K469DRAFT_631698</name>
</gene>
<proteinExistence type="predicted"/>
<dbReference type="InterPro" id="IPR011009">
    <property type="entry name" value="Kinase-like_dom_sf"/>
</dbReference>
<organism evidence="2 3">
    <name type="scientific">Zopfia rhizophila CBS 207.26</name>
    <dbReference type="NCBI Taxonomy" id="1314779"/>
    <lineage>
        <taxon>Eukaryota</taxon>
        <taxon>Fungi</taxon>
        <taxon>Dikarya</taxon>
        <taxon>Ascomycota</taxon>
        <taxon>Pezizomycotina</taxon>
        <taxon>Dothideomycetes</taxon>
        <taxon>Dothideomycetes incertae sedis</taxon>
        <taxon>Zopfiaceae</taxon>
        <taxon>Zopfia</taxon>
    </lineage>
</organism>
<dbReference type="Gene3D" id="1.10.510.10">
    <property type="entry name" value="Transferase(Phosphotransferase) domain 1"/>
    <property type="match status" value="1"/>
</dbReference>
<dbReference type="Proteomes" id="UP000800200">
    <property type="component" value="Unassembled WGS sequence"/>
</dbReference>
<evidence type="ECO:0000313" key="3">
    <source>
        <dbReference type="Proteomes" id="UP000800200"/>
    </source>
</evidence>
<name>A0A6A6E1Y2_9PEZI</name>
<dbReference type="SUPFAM" id="SSF56112">
    <property type="entry name" value="Protein kinase-like (PK-like)"/>
    <property type="match status" value="1"/>
</dbReference>
<dbReference type="GO" id="GO:0005524">
    <property type="term" value="F:ATP binding"/>
    <property type="evidence" value="ECO:0007669"/>
    <property type="project" value="InterPro"/>
</dbReference>
<accession>A0A6A6E1Y2</accession>